<sequence>MPSRHRRLVLAYDSNPLSDGSVLASASARAASSLSAYTTAAAAAPAVAGMGHFGRVPSEGRRFHPAPRRHSEARCNQWKHHRIKKNADAALQAAQTVLALYSEATRREMFTLAPHPYNGVHCTHLHVGTSAAPQWGKRGIWG</sequence>
<dbReference type="HOGENOM" id="CLU_2019587_0_0_1"/>
<proteinExistence type="predicted"/>
<reference evidence="2" key="1">
    <citation type="journal article" date="2013" name="Nature">
        <title>Pan genome of the phytoplankton Emiliania underpins its global distribution.</title>
        <authorList>
            <person name="Read B.A."/>
            <person name="Kegel J."/>
            <person name="Klute M.J."/>
            <person name="Kuo A."/>
            <person name="Lefebvre S.C."/>
            <person name="Maumus F."/>
            <person name="Mayer C."/>
            <person name="Miller J."/>
            <person name="Monier A."/>
            <person name="Salamov A."/>
            <person name="Young J."/>
            <person name="Aguilar M."/>
            <person name="Claverie J.M."/>
            <person name="Frickenhaus S."/>
            <person name="Gonzalez K."/>
            <person name="Herman E.K."/>
            <person name="Lin Y.C."/>
            <person name="Napier J."/>
            <person name="Ogata H."/>
            <person name="Sarno A.F."/>
            <person name="Shmutz J."/>
            <person name="Schroeder D."/>
            <person name="de Vargas C."/>
            <person name="Verret F."/>
            <person name="von Dassow P."/>
            <person name="Valentin K."/>
            <person name="Van de Peer Y."/>
            <person name="Wheeler G."/>
            <person name="Dacks J.B."/>
            <person name="Delwiche C.F."/>
            <person name="Dyhrman S.T."/>
            <person name="Glockner G."/>
            <person name="John U."/>
            <person name="Richards T."/>
            <person name="Worden A.Z."/>
            <person name="Zhang X."/>
            <person name="Grigoriev I.V."/>
            <person name="Allen A.E."/>
            <person name="Bidle K."/>
            <person name="Borodovsky M."/>
            <person name="Bowler C."/>
            <person name="Brownlee C."/>
            <person name="Cock J.M."/>
            <person name="Elias M."/>
            <person name="Gladyshev V.N."/>
            <person name="Groth M."/>
            <person name="Guda C."/>
            <person name="Hadaegh A."/>
            <person name="Iglesias-Rodriguez M.D."/>
            <person name="Jenkins J."/>
            <person name="Jones B.M."/>
            <person name="Lawson T."/>
            <person name="Leese F."/>
            <person name="Lindquist E."/>
            <person name="Lobanov A."/>
            <person name="Lomsadze A."/>
            <person name="Malik S.B."/>
            <person name="Marsh M.E."/>
            <person name="Mackinder L."/>
            <person name="Mock T."/>
            <person name="Mueller-Roeber B."/>
            <person name="Pagarete A."/>
            <person name="Parker M."/>
            <person name="Probert I."/>
            <person name="Quesneville H."/>
            <person name="Raines C."/>
            <person name="Rensing S.A."/>
            <person name="Riano-Pachon D.M."/>
            <person name="Richier S."/>
            <person name="Rokitta S."/>
            <person name="Shiraiwa Y."/>
            <person name="Soanes D.M."/>
            <person name="van der Giezen M."/>
            <person name="Wahlund T.M."/>
            <person name="Williams B."/>
            <person name="Wilson W."/>
            <person name="Wolfe G."/>
            <person name="Wurch L.L."/>
        </authorList>
    </citation>
    <scope>NUCLEOTIDE SEQUENCE</scope>
</reference>
<dbReference type="KEGG" id="ehx:EMIHUDRAFT_225303"/>
<dbReference type="Proteomes" id="UP000013827">
    <property type="component" value="Unassembled WGS sequence"/>
</dbReference>
<dbReference type="PaxDb" id="2903-EOD37709"/>
<protein>
    <submittedName>
        <fullName evidence="1">Uncharacterized protein</fullName>
    </submittedName>
</protein>
<organism evidence="1 2">
    <name type="scientific">Emiliania huxleyi (strain CCMP1516)</name>
    <dbReference type="NCBI Taxonomy" id="280463"/>
    <lineage>
        <taxon>Eukaryota</taxon>
        <taxon>Haptista</taxon>
        <taxon>Haptophyta</taxon>
        <taxon>Prymnesiophyceae</taxon>
        <taxon>Isochrysidales</taxon>
        <taxon>Noelaerhabdaceae</taxon>
        <taxon>Emiliania</taxon>
    </lineage>
</organism>
<accession>A0A0D3KPM4</accession>
<keyword evidence="2" id="KW-1185">Reference proteome</keyword>
<dbReference type="GeneID" id="17282978"/>
<dbReference type="AlphaFoldDB" id="A0A0D3KPM4"/>
<reference evidence="1" key="2">
    <citation type="submission" date="2024-10" db="UniProtKB">
        <authorList>
            <consortium name="EnsemblProtists"/>
        </authorList>
    </citation>
    <scope>IDENTIFICATION</scope>
</reference>
<dbReference type="EnsemblProtists" id="EOD37709">
    <property type="protein sequence ID" value="EOD37709"/>
    <property type="gene ID" value="EMIHUDRAFT_225303"/>
</dbReference>
<dbReference type="RefSeq" id="XP_005790138.1">
    <property type="nucleotide sequence ID" value="XM_005790081.1"/>
</dbReference>
<evidence type="ECO:0000313" key="2">
    <source>
        <dbReference type="Proteomes" id="UP000013827"/>
    </source>
</evidence>
<evidence type="ECO:0000313" key="1">
    <source>
        <dbReference type="EnsemblProtists" id="EOD37709"/>
    </source>
</evidence>
<name>A0A0D3KPM4_EMIH1</name>